<comment type="cofactor">
    <cofactor evidence="1 8">
        <name>FMN</name>
        <dbReference type="ChEBI" id="CHEBI:58210"/>
    </cofactor>
</comment>
<proteinExistence type="inferred from homology"/>
<comment type="similarity">
    <text evidence="3 8">Belongs to the flavodoxin family.</text>
</comment>
<dbReference type="InterPro" id="IPR050619">
    <property type="entry name" value="Flavodoxin"/>
</dbReference>
<evidence type="ECO:0000313" key="10">
    <source>
        <dbReference type="EMBL" id="MSS36283.1"/>
    </source>
</evidence>
<evidence type="ECO:0000256" key="3">
    <source>
        <dbReference type="ARBA" id="ARBA00005267"/>
    </source>
</evidence>
<dbReference type="InterPro" id="IPR029039">
    <property type="entry name" value="Flavoprotein-like_sf"/>
</dbReference>
<gene>
    <name evidence="10" type="ORF">FYJ39_06810</name>
</gene>
<keyword evidence="7 8" id="KW-0249">Electron transport</keyword>
<dbReference type="PROSITE" id="PS00201">
    <property type="entry name" value="FLAVODOXIN"/>
    <property type="match status" value="1"/>
</dbReference>
<evidence type="ECO:0000256" key="8">
    <source>
        <dbReference type="RuleBase" id="RU367037"/>
    </source>
</evidence>
<dbReference type="NCBIfam" id="TIGR01753">
    <property type="entry name" value="flav_short"/>
    <property type="match status" value="1"/>
</dbReference>
<evidence type="ECO:0000256" key="2">
    <source>
        <dbReference type="ARBA" id="ARBA00003297"/>
    </source>
</evidence>
<organism evidence="10 11">
    <name type="scientific">Clostridium porci</name>
    <dbReference type="NCBI Taxonomy" id="2605778"/>
    <lineage>
        <taxon>Bacteria</taxon>
        <taxon>Bacillati</taxon>
        <taxon>Bacillota</taxon>
        <taxon>Clostridia</taxon>
        <taxon>Eubacteriales</taxon>
        <taxon>Clostridiaceae</taxon>
        <taxon>Clostridium</taxon>
    </lineage>
</organism>
<dbReference type="EMBL" id="VUMD01000005">
    <property type="protein sequence ID" value="MSS36283.1"/>
    <property type="molecule type" value="Genomic_DNA"/>
</dbReference>
<dbReference type="Gene3D" id="3.40.50.360">
    <property type="match status" value="1"/>
</dbReference>
<dbReference type="InterPro" id="IPR001226">
    <property type="entry name" value="Flavodoxin_CS"/>
</dbReference>
<dbReference type="InterPro" id="IPR008254">
    <property type="entry name" value="Flavodoxin/NO_synth"/>
</dbReference>
<accession>A0A7X2NL14</accession>
<dbReference type="GO" id="GO:0009055">
    <property type="term" value="F:electron transfer activity"/>
    <property type="evidence" value="ECO:0007669"/>
    <property type="project" value="UniProtKB-UniRule"/>
</dbReference>
<evidence type="ECO:0000256" key="7">
    <source>
        <dbReference type="ARBA" id="ARBA00022982"/>
    </source>
</evidence>
<dbReference type="PROSITE" id="PS50902">
    <property type="entry name" value="FLAVODOXIN_LIKE"/>
    <property type="match status" value="1"/>
</dbReference>
<comment type="caution">
    <text evidence="10">The sequence shown here is derived from an EMBL/GenBank/DDBJ whole genome shotgun (WGS) entry which is preliminary data.</text>
</comment>
<dbReference type="AlphaFoldDB" id="A0A7X2NL14"/>
<keyword evidence="4 8" id="KW-0813">Transport</keyword>
<name>A0A7X2NL14_9CLOT</name>
<evidence type="ECO:0000256" key="1">
    <source>
        <dbReference type="ARBA" id="ARBA00001917"/>
    </source>
</evidence>
<dbReference type="Proteomes" id="UP000429958">
    <property type="component" value="Unassembled WGS sequence"/>
</dbReference>
<evidence type="ECO:0000256" key="6">
    <source>
        <dbReference type="ARBA" id="ARBA00022643"/>
    </source>
</evidence>
<dbReference type="Pfam" id="PF00258">
    <property type="entry name" value="Flavodoxin_1"/>
    <property type="match status" value="1"/>
</dbReference>
<comment type="function">
    <text evidence="2 8">Low-potential electron donor to a number of redox enzymes.</text>
</comment>
<feature type="domain" description="Flavodoxin-like" evidence="9">
    <location>
        <begin position="4"/>
        <end position="140"/>
    </location>
</feature>
<dbReference type="PANTHER" id="PTHR42809">
    <property type="entry name" value="FLAVODOXIN 2"/>
    <property type="match status" value="1"/>
</dbReference>
<dbReference type="PANTHER" id="PTHR42809:SF1">
    <property type="entry name" value="FLAVODOXIN 1"/>
    <property type="match status" value="1"/>
</dbReference>
<keyword evidence="6 8" id="KW-0288">FMN</keyword>
<evidence type="ECO:0000259" key="9">
    <source>
        <dbReference type="PROSITE" id="PS50902"/>
    </source>
</evidence>
<dbReference type="GO" id="GO:0016651">
    <property type="term" value="F:oxidoreductase activity, acting on NAD(P)H"/>
    <property type="evidence" value="ECO:0007669"/>
    <property type="project" value="UniProtKB-ARBA"/>
</dbReference>
<dbReference type="GO" id="GO:0010181">
    <property type="term" value="F:FMN binding"/>
    <property type="evidence" value="ECO:0007669"/>
    <property type="project" value="UniProtKB-UniRule"/>
</dbReference>
<dbReference type="SUPFAM" id="SSF52218">
    <property type="entry name" value="Flavoproteins"/>
    <property type="match status" value="1"/>
</dbReference>
<dbReference type="RefSeq" id="WP_154471724.1">
    <property type="nucleotide sequence ID" value="NZ_DBEWUL010000167.1"/>
</dbReference>
<keyword evidence="11" id="KW-1185">Reference proteome</keyword>
<keyword evidence="5 8" id="KW-0285">Flavoprotein</keyword>
<protein>
    <recommendedName>
        <fullName evidence="8">Flavodoxin</fullName>
    </recommendedName>
</protein>
<sequence length="140" mass="14666">MSKVAVVFWSGTGNTEAMAEKVAEGAKTAGAEVSVFTASEFEAAKLDEFDAVAFGCPSMGAEQLEEDEFEPMFAECEGKLNGKKIALFGSYGWGDGEWMRSWEETCQGGGAVLACDSVICNGAPDAEAQEQCVALGKALA</sequence>
<evidence type="ECO:0000313" key="11">
    <source>
        <dbReference type="Proteomes" id="UP000429958"/>
    </source>
</evidence>
<evidence type="ECO:0000256" key="5">
    <source>
        <dbReference type="ARBA" id="ARBA00022630"/>
    </source>
</evidence>
<dbReference type="InterPro" id="IPR010087">
    <property type="entry name" value="Flav_short"/>
</dbReference>
<reference evidence="10 11" key="1">
    <citation type="submission" date="2019-08" db="EMBL/GenBank/DDBJ databases">
        <title>In-depth cultivation of the pig gut microbiome towards novel bacterial diversity and tailored functional studies.</title>
        <authorList>
            <person name="Wylensek D."/>
            <person name="Hitch T.C.A."/>
            <person name="Clavel T."/>
        </authorList>
    </citation>
    <scope>NUCLEOTIDE SEQUENCE [LARGE SCALE GENOMIC DNA]</scope>
    <source>
        <strain evidence="10 11">WCA-389-WT-23D1</strain>
    </source>
</reference>
<evidence type="ECO:0000256" key="4">
    <source>
        <dbReference type="ARBA" id="ARBA00022448"/>
    </source>
</evidence>